<dbReference type="OrthoDB" id="2989516at2759"/>
<keyword evidence="3" id="KW-1185">Reference proteome</keyword>
<evidence type="ECO:0000256" key="1">
    <source>
        <dbReference type="SAM" id="MobiDB-lite"/>
    </source>
</evidence>
<accession>A0A5C3R2E8</accession>
<sequence length="315" mass="35910">MSVYFVNPDEYDVALPDEEIGMVDRDDVDKREDDELDELRDVVGTPTSMSRRGGSKQKMKGHFLTSALNQSIRQTTSEPIHSMRTKDSTQLDAHQTHRSHSPFVIKSKKAPPPTYRHPPQPHEDRYYRIFKRREDEYYNDPHEALHDPIRDENELRQRPPRPSRPRNMYESVSRASGTQREPPRSPSPFHATVSGSTISSIKHPFPSPPPSLTRPSAHLHNRPRAYARGNSEHDHTMQDAKDPITSILSTCTPSLVHLAPILLNLGISSEAHLRALAKLSKETRNKEVRGEALKRGVQVVEWAMLCDLLKEYKSA</sequence>
<dbReference type="STRING" id="1884261.A0A5C3R2E8"/>
<dbReference type="AlphaFoldDB" id="A0A5C3R2E8"/>
<evidence type="ECO:0000313" key="3">
    <source>
        <dbReference type="Proteomes" id="UP000305067"/>
    </source>
</evidence>
<feature type="region of interest" description="Disordered" evidence="1">
    <location>
        <begin position="40"/>
        <end position="59"/>
    </location>
</feature>
<protein>
    <submittedName>
        <fullName evidence="2">Uncharacterized protein</fullName>
    </submittedName>
</protein>
<organism evidence="2 3">
    <name type="scientific">Pterulicium gracile</name>
    <dbReference type="NCBI Taxonomy" id="1884261"/>
    <lineage>
        <taxon>Eukaryota</taxon>
        <taxon>Fungi</taxon>
        <taxon>Dikarya</taxon>
        <taxon>Basidiomycota</taxon>
        <taxon>Agaricomycotina</taxon>
        <taxon>Agaricomycetes</taxon>
        <taxon>Agaricomycetidae</taxon>
        <taxon>Agaricales</taxon>
        <taxon>Pleurotineae</taxon>
        <taxon>Pterulaceae</taxon>
        <taxon>Pterulicium</taxon>
    </lineage>
</organism>
<proteinExistence type="predicted"/>
<dbReference type="EMBL" id="ML178814">
    <property type="protein sequence ID" value="TFL07878.1"/>
    <property type="molecule type" value="Genomic_DNA"/>
</dbReference>
<feature type="region of interest" description="Disordered" evidence="1">
    <location>
        <begin position="77"/>
        <end position="125"/>
    </location>
</feature>
<feature type="region of interest" description="Disordered" evidence="1">
    <location>
        <begin position="141"/>
        <end position="218"/>
    </location>
</feature>
<feature type="compositionally biased region" description="Basic and acidic residues" evidence="1">
    <location>
        <begin position="141"/>
        <end position="157"/>
    </location>
</feature>
<gene>
    <name evidence="2" type="ORF">BDV98DRAFT_558636</name>
</gene>
<name>A0A5C3R2E8_9AGAR</name>
<dbReference type="Proteomes" id="UP000305067">
    <property type="component" value="Unassembled WGS sequence"/>
</dbReference>
<reference evidence="2 3" key="1">
    <citation type="journal article" date="2019" name="Nat. Ecol. Evol.">
        <title>Megaphylogeny resolves global patterns of mushroom evolution.</title>
        <authorList>
            <person name="Varga T."/>
            <person name="Krizsan K."/>
            <person name="Foldi C."/>
            <person name="Dima B."/>
            <person name="Sanchez-Garcia M."/>
            <person name="Sanchez-Ramirez S."/>
            <person name="Szollosi G.J."/>
            <person name="Szarkandi J.G."/>
            <person name="Papp V."/>
            <person name="Albert L."/>
            <person name="Andreopoulos W."/>
            <person name="Angelini C."/>
            <person name="Antonin V."/>
            <person name="Barry K.W."/>
            <person name="Bougher N.L."/>
            <person name="Buchanan P."/>
            <person name="Buyck B."/>
            <person name="Bense V."/>
            <person name="Catcheside P."/>
            <person name="Chovatia M."/>
            <person name="Cooper J."/>
            <person name="Damon W."/>
            <person name="Desjardin D."/>
            <person name="Finy P."/>
            <person name="Geml J."/>
            <person name="Haridas S."/>
            <person name="Hughes K."/>
            <person name="Justo A."/>
            <person name="Karasinski D."/>
            <person name="Kautmanova I."/>
            <person name="Kiss B."/>
            <person name="Kocsube S."/>
            <person name="Kotiranta H."/>
            <person name="LaButti K.M."/>
            <person name="Lechner B.E."/>
            <person name="Liimatainen K."/>
            <person name="Lipzen A."/>
            <person name="Lukacs Z."/>
            <person name="Mihaltcheva S."/>
            <person name="Morgado L.N."/>
            <person name="Niskanen T."/>
            <person name="Noordeloos M.E."/>
            <person name="Ohm R.A."/>
            <person name="Ortiz-Santana B."/>
            <person name="Ovrebo C."/>
            <person name="Racz N."/>
            <person name="Riley R."/>
            <person name="Savchenko A."/>
            <person name="Shiryaev A."/>
            <person name="Soop K."/>
            <person name="Spirin V."/>
            <person name="Szebenyi C."/>
            <person name="Tomsovsky M."/>
            <person name="Tulloss R.E."/>
            <person name="Uehling J."/>
            <person name="Grigoriev I.V."/>
            <person name="Vagvolgyi C."/>
            <person name="Papp T."/>
            <person name="Martin F.M."/>
            <person name="Miettinen O."/>
            <person name="Hibbett D.S."/>
            <person name="Nagy L.G."/>
        </authorList>
    </citation>
    <scope>NUCLEOTIDE SEQUENCE [LARGE SCALE GENOMIC DNA]</scope>
    <source>
        <strain evidence="2 3">CBS 309.79</strain>
    </source>
</reference>
<evidence type="ECO:0000313" key="2">
    <source>
        <dbReference type="EMBL" id="TFL07878.1"/>
    </source>
</evidence>